<evidence type="ECO:0000313" key="4">
    <source>
        <dbReference type="EMBL" id="QTC45981.1"/>
    </source>
</evidence>
<evidence type="ECO:0000256" key="1">
    <source>
        <dbReference type="ARBA" id="ARBA00022679"/>
    </source>
</evidence>
<dbReference type="AlphaFoldDB" id="A0A8A4KDF4"/>
<dbReference type="Proteomes" id="UP000663901">
    <property type="component" value="Chromosome"/>
</dbReference>
<dbReference type="Gene3D" id="3.40.630.30">
    <property type="match status" value="1"/>
</dbReference>
<feature type="domain" description="N-acetyltransferase" evidence="3">
    <location>
        <begin position="3"/>
        <end position="170"/>
    </location>
</feature>
<name>A0A8A4KDF4_PANAN</name>
<dbReference type="PROSITE" id="PS51186">
    <property type="entry name" value="GNAT"/>
    <property type="match status" value="1"/>
</dbReference>
<gene>
    <name evidence="4" type="ORF">H0Z12_20250</name>
</gene>
<proteinExistence type="predicted"/>
<accession>A0A8A4KDF4</accession>
<dbReference type="InterPro" id="IPR000182">
    <property type="entry name" value="GNAT_dom"/>
</dbReference>
<evidence type="ECO:0000259" key="3">
    <source>
        <dbReference type="PROSITE" id="PS51186"/>
    </source>
</evidence>
<dbReference type="EMBL" id="CP059084">
    <property type="protein sequence ID" value="QTC45981.1"/>
    <property type="molecule type" value="Genomic_DNA"/>
</dbReference>
<dbReference type="InterPro" id="IPR050832">
    <property type="entry name" value="Bact_Acetyltransf"/>
</dbReference>
<sequence length="170" mass="19793">MTLILREARHSDASLLNELGVRTYTQHFEKYWTHRDELDEFLKQEYSLQVIERSLNDPSAGWYVVETSAPIGFVKVIWRCNIPDTPIHGTLLKKLYLLEGTTGKNYGQLILNKVAEMAKERGSNFLWLEVLKENTRARAFYEKQGMTFIRNNFYNTATQHVTVHVLGKNL</sequence>
<dbReference type="InterPro" id="IPR016181">
    <property type="entry name" value="Acyl_CoA_acyltransferase"/>
</dbReference>
<evidence type="ECO:0000313" key="5">
    <source>
        <dbReference type="Proteomes" id="UP000663901"/>
    </source>
</evidence>
<dbReference type="RefSeq" id="WP_174261295.1">
    <property type="nucleotide sequence ID" value="NZ_CP059084.1"/>
</dbReference>
<dbReference type="SUPFAM" id="SSF55729">
    <property type="entry name" value="Acyl-CoA N-acyltransferases (Nat)"/>
    <property type="match status" value="1"/>
</dbReference>
<dbReference type="PANTHER" id="PTHR43877">
    <property type="entry name" value="AMINOALKYLPHOSPHONATE N-ACETYLTRANSFERASE-RELATED-RELATED"/>
    <property type="match status" value="1"/>
</dbReference>
<protein>
    <submittedName>
        <fullName evidence="4">GNAT family N-acetyltransferase</fullName>
    </submittedName>
</protein>
<dbReference type="Pfam" id="PF00583">
    <property type="entry name" value="Acetyltransf_1"/>
    <property type="match status" value="1"/>
</dbReference>
<reference evidence="4" key="1">
    <citation type="submission" date="2020-07" db="EMBL/GenBank/DDBJ databases">
        <title>Genome Sequences for Panteoa spp. that cause Center Rot in Onions.</title>
        <authorList>
            <person name="Asselin J.A."/>
            <person name="Helmann T."/>
            <person name="Beer S."/>
            <person name="Stodghill P."/>
        </authorList>
    </citation>
    <scope>NUCLEOTIDE SEQUENCE</scope>
    <source>
        <strain evidence="4">OC5a</strain>
    </source>
</reference>
<evidence type="ECO:0000256" key="2">
    <source>
        <dbReference type="ARBA" id="ARBA00023315"/>
    </source>
</evidence>
<keyword evidence="2" id="KW-0012">Acyltransferase</keyword>
<keyword evidence="1 4" id="KW-0808">Transferase</keyword>
<dbReference type="GO" id="GO:0016747">
    <property type="term" value="F:acyltransferase activity, transferring groups other than amino-acyl groups"/>
    <property type="evidence" value="ECO:0007669"/>
    <property type="project" value="InterPro"/>
</dbReference>
<organism evidence="4 5">
    <name type="scientific">Pantoea ananas</name>
    <name type="common">Erwinia uredovora</name>
    <dbReference type="NCBI Taxonomy" id="553"/>
    <lineage>
        <taxon>Bacteria</taxon>
        <taxon>Pseudomonadati</taxon>
        <taxon>Pseudomonadota</taxon>
        <taxon>Gammaproteobacteria</taxon>
        <taxon>Enterobacterales</taxon>
        <taxon>Erwiniaceae</taxon>
        <taxon>Pantoea</taxon>
    </lineage>
</organism>